<dbReference type="EMBL" id="FZOR01000034">
    <property type="protein sequence ID" value="SNT48450.1"/>
    <property type="molecule type" value="Genomic_DNA"/>
</dbReference>
<name>A0A239N120_9ACTN</name>
<reference evidence="1 2" key="1">
    <citation type="submission" date="2017-06" db="EMBL/GenBank/DDBJ databases">
        <authorList>
            <person name="Kim H.J."/>
            <person name="Triplett B.A."/>
        </authorList>
    </citation>
    <scope>NUCLEOTIDE SEQUENCE [LARGE SCALE GENOMIC DNA]</scope>
    <source>
        <strain evidence="1 2">DSM 44715</strain>
    </source>
</reference>
<gene>
    <name evidence="1" type="ORF">SAMN05443665_103482</name>
</gene>
<keyword evidence="2" id="KW-1185">Reference proteome</keyword>
<sequence>MTGQTMNSMLRDQLDWHWTHQVRRRLDGLTDDEKEAS</sequence>
<evidence type="ECO:0000313" key="1">
    <source>
        <dbReference type="EMBL" id="SNT48450.1"/>
    </source>
</evidence>
<dbReference type="Proteomes" id="UP000198318">
    <property type="component" value="Unassembled WGS sequence"/>
</dbReference>
<organism evidence="1 2">
    <name type="scientific">Actinomadura meyerae</name>
    <dbReference type="NCBI Taxonomy" id="240840"/>
    <lineage>
        <taxon>Bacteria</taxon>
        <taxon>Bacillati</taxon>
        <taxon>Actinomycetota</taxon>
        <taxon>Actinomycetes</taxon>
        <taxon>Streptosporangiales</taxon>
        <taxon>Thermomonosporaceae</taxon>
        <taxon>Actinomadura</taxon>
    </lineage>
</organism>
<accession>A0A239N120</accession>
<protein>
    <submittedName>
        <fullName evidence="1">Uncharacterized protein</fullName>
    </submittedName>
</protein>
<proteinExistence type="predicted"/>
<evidence type="ECO:0000313" key="2">
    <source>
        <dbReference type="Proteomes" id="UP000198318"/>
    </source>
</evidence>
<dbReference type="AlphaFoldDB" id="A0A239N120"/>